<keyword evidence="1" id="KW-0472">Membrane</keyword>
<keyword evidence="1" id="KW-0812">Transmembrane</keyword>
<name>A0A5N6GJM3_ASPFL</name>
<dbReference type="AlphaFoldDB" id="A0A5N6GJM3"/>
<feature type="transmembrane region" description="Helical" evidence="1">
    <location>
        <begin position="35"/>
        <end position="54"/>
    </location>
</feature>
<sequence>MKNQDSQFLKFMEFPSGRKKKLLIHTWSTVDVQTFCSLFPLSFFLLFFCFFLFLDFDFSLTLILGGLRAPSLLLPFLLAIYIHPVHTSCRKRIQIVNPAGGLKIPATTNPRNFQTAYRTENPTVPFISLSLPPPSTLNRFTATRFLSLGLCRETQDTKNNNRKDKQKVVPVWGFRGQTQLSRVDCQLHPSLLLAPSRFLRLRNIRGGRHKAGPRCFFGVVAIQNVHSDWLTQRRL</sequence>
<evidence type="ECO:0000256" key="1">
    <source>
        <dbReference type="SAM" id="Phobius"/>
    </source>
</evidence>
<dbReference type="EMBL" id="ML734683">
    <property type="protein sequence ID" value="KAB8241664.1"/>
    <property type="molecule type" value="Genomic_DNA"/>
</dbReference>
<evidence type="ECO:0000313" key="2">
    <source>
        <dbReference type="EMBL" id="KAB8241664.1"/>
    </source>
</evidence>
<keyword evidence="1" id="KW-1133">Transmembrane helix</keyword>
<proteinExistence type="predicted"/>
<protein>
    <recommendedName>
        <fullName evidence="3">Transmembrane protein</fullName>
    </recommendedName>
</protein>
<accession>A0A5N6GJM3</accession>
<dbReference type="Proteomes" id="UP000325434">
    <property type="component" value="Unassembled WGS sequence"/>
</dbReference>
<feature type="transmembrane region" description="Helical" evidence="1">
    <location>
        <begin position="60"/>
        <end position="82"/>
    </location>
</feature>
<evidence type="ECO:0008006" key="3">
    <source>
        <dbReference type="Google" id="ProtNLM"/>
    </source>
</evidence>
<reference evidence="2" key="1">
    <citation type="submission" date="2019-04" db="EMBL/GenBank/DDBJ databases">
        <title>Friends and foes A comparative genomics study of 23 Aspergillus species from section Flavi.</title>
        <authorList>
            <consortium name="DOE Joint Genome Institute"/>
            <person name="Kjaerbolling I."/>
            <person name="Vesth T."/>
            <person name="Frisvad J.C."/>
            <person name="Nybo J.L."/>
            <person name="Theobald S."/>
            <person name="Kildgaard S."/>
            <person name="Isbrandt T."/>
            <person name="Kuo A."/>
            <person name="Sato A."/>
            <person name="Lyhne E.K."/>
            <person name="Kogle M.E."/>
            <person name="Wiebenga A."/>
            <person name="Kun R.S."/>
            <person name="Lubbers R.J."/>
            <person name="Makela M.R."/>
            <person name="Barry K."/>
            <person name="Chovatia M."/>
            <person name="Clum A."/>
            <person name="Daum C."/>
            <person name="Haridas S."/>
            <person name="He G."/>
            <person name="LaButti K."/>
            <person name="Lipzen A."/>
            <person name="Mondo S."/>
            <person name="Riley R."/>
            <person name="Salamov A."/>
            <person name="Simmons B.A."/>
            <person name="Magnuson J.K."/>
            <person name="Henrissat B."/>
            <person name="Mortensen U.H."/>
            <person name="Larsen T.O."/>
            <person name="Devries R.P."/>
            <person name="Grigoriev I.V."/>
            <person name="Machida M."/>
            <person name="Baker S.E."/>
            <person name="Andersen M.R."/>
        </authorList>
    </citation>
    <scope>NUCLEOTIDE SEQUENCE [LARGE SCALE GENOMIC DNA]</scope>
    <source>
        <strain evidence="2">CBS 121.62</strain>
    </source>
</reference>
<organism evidence="2">
    <name type="scientific">Aspergillus flavus</name>
    <dbReference type="NCBI Taxonomy" id="5059"/>
    <lineage>
        <taxon>Eukaryota</taxon>
        <taxon>Fungi</taxon>
        <taxon>Dikarya</taxon>
        <taxon>Ascomycota</taxon>
        <taxon>Pezizomycotina</taxon>
        <taxon>Eurotiomycetes</taxon>
        <taxon>Eurotiomycetidae</taxon>
        <taxon>Eurotiales</taxon>
        <taxon>Aspergillaceae</taxon>
        <taxon>Aspergillus</taxon>
        <taxon>Aspergillus subgen. Circumdati</taxon>
    </lineage>
</organism>
<gene>
    <name evidence="2" type="ORF">BDV35DRAFT_58876</name>
</gene>